<dbReference type="PANTHER" id="PTHR31157">
    <property type="entry name" value="SCP DOMAIN-CONTAINING PROTEIN"/>
    <property type="match status" value="1"/>
</dbReference>
<evidence type="ECO:0000256" key="1">
    <source>
        <dbReference type="SAM" id="SignalP"/>
    </source>
</evidence>
<dbReference type="PANTHER" id="PTHR31157:SF1">
    <property type="entry name" value="SCP DOMAIN-CONTAINING PROTEIN"/>
    <property type="match status" value="1"/>
</dbReference>
<dbReference type="Gene3D" id="3.40.33.10">
    <property type="entry name" value="CAP"/>
    <property type="match status" value="1"/>
</dbReference>
<keyword evidence="1" id="KW-0732">Signal</keyword>
<dbReference type="Pfam" id="PF00188">
    <property type="entry name" value="CAP"/>
    <property type="match status" value="1"/>
</dbReference>
<feature type="chain" id="PRO_5022026326" evidence="1">
    <location>
        <begin position="29"/>
        <end position="279"/>
    </location>
</feature>
<dbReference type="Proteomes" id="UP000319976">
    <property type="component" value="Chromosome"/>
</dbReference>
<reference evidence="3 4" key="1">
    <citation type="submission" date="2019-02" db="EMBL/GenBank/DDBJ databases">
        <title>Deep-cultivation of Planctomycetes and their phenomic and genomic characterization uncovers novel biology.</title>
        <authorList>
            <person name="Wiegand S."/>
            <person name="Jogler M."/>
            <person name="Boedeker C."/>
            <person name="Pinto D."/>
            <person name="Vollmers J."/>
            <person name="Rivas-Marin E."/>
            <person name="Kohn T."/>
            <person name="Peeters S.H."/>
            <person name="Heuer A."/>
            <person name="Rast P."/>
            <person name="Oberbeckmann S."/>
            <person name="Bunk B."/>
            <person name="Jeske O."/>
            <person name="Meyerdierks A."/>
            <person name="Storesund J.E."/>
            <person name="Kallscheuer N."/>
            <person name="Luecker S."/>
            <person name="Lage O.M."/>
            <person name="Pohl T."/>
            <person name="Merkel B.J."/>
            <person name="Hornburger P."/>
            <person name="Mueller R.-W."/>
            <person name="Bruemmer F."/>
            <person name="Labrenz M."/>
            <person name="Spormann A.M."/>
            <person name="Op den Camp H."/>
            <person name="Overmann J."/>
            <person name="Amann R."/>
            <person name="Jetten M.S.M."/>
            <person name="Mascher T."/>
            <person name="Medema M.H."/>
            <person name="Devos D.P."/>
            <person name="Kaster A.-K."/>
            <person name="Ovreas L."/>
            <person name="Rohde M."/>
            <person name="Galperin M.Y."/>
            <person name="Jogler C."/>
        </authorList>
    </citation>
    <scope>NUCLEOTIDE SEQUENCE [LARGE SCALE GENOMIC DNA]</scope>
    <source>
        <strain evidence="3 4">V22</strain>
    </source>
</reference>
<feature type="signal peptide" evidence="1">
    <location>
        <begin position="1"/>
        <end position="28"/>
    </location>
</feature>
<dbReference type="RefSeq" id="WP_145266680.1">
    <property type="nucleotide sequence ID" value="NZ_CP036316.1"/>
</dbReference>
<name>A0A517TF93_9PLAN</name>
<sequence precursor="true">MTMLHNDKRFVSLAIIGIALCACSFANAAEKNQKVPETDGELPSAVQPDLEKAVSRIIERTNQFRKEHDREAVTPDDLLTKAAESFAAFMARTDLYGHQADGKEPHERIAEAGYEYCTTAENIALVFRSKGFKTEELVDGFVDGWIESKGHRKNMLDTASTETGVAIRKSEESGKYYAVQLFGRPQSAALAFQVWNKTSEPIQVKWGERSFDINPGVGYSFRMCRPAEVKFYQSSSNPDQKFKTEPFATANEIENKKFSVVEEAGAIGLKVEDIEGTKE</sequence>
<dbReference type="KEGG" id="chya:V22_43180"/>
<proteinExistence type="predicted"/>
<evidence type="ECO:0000313" key="3">
    <source>
        <dbReference type="EMBL" id="QDT67046.1"/>
    </source>
</evidence>
<keyword evidence="4" id="KW-1185">Reference proteome</keyword>
<protein>
    <submittedName>
        <fullName evidence="3">Cysteine-rich secretory protein family protein</fullName>
    </submittedName>
</protein>
<dbReference type="OrthoDB" id="68195at2"/>
<dbReference type="EMBL" id="CP036316">
    <property type="protein sequence ID" value="QDT67046.1"/>
    <property type="molecule type" value="Genomic_DNA"/>
</dbReference>
<dbReference type="SUPFAM" id="SSF55797">
    <property type="entry name" value="PR-1-like"/>
    <property type="match status" value="1"/>
</dbReference>
<organism evidence="3 4">
    <name type="scientific">Calycomorphotria hydatis</name>
    <dbReference type="NCBI Taxonomy" id="2528027"/>
    <lineage>
        <taxon>Bacteria</taxon>
        <taxon>Pseudomonadati</taxon>
        <taxon>Planctomycetota</taxon>
        <taxon>Planctomycetia</taxon>
        <taxon>Planctomycetales</taxon>
        <taxon>Planctomycetaceae</taxon>
        <taxon>Calycomorphotria</taxon>
    </lineage>
</organism>
<gene>
    <name evidence="3" type="ORF">V22_43180</name>
</gene>
<evidence type="ECO:0000259" key="2">
    <source>
        <dbReference type="Pfam" id="PF00188"/>
    </source>
</evidence>
<feature type="domain" description="SCP" evidence="2">
    <location>
        <begin position="59"/>
        <end position="182"/>
    </location>
</feature>
<dbReference type="AlphaFoldDB" id="A0A517TF93"/>
<dbReference type="InterPro" id="IPR014044">
    <property type="entry name" value="CAP_dom"/>
</dbReference>
<accession>A0A517TF93</accession>
<dbReference type="InterPro" id="IPR035940">
    <property type="entry name" value="CAP_sf"/>
</dbReference>
<evidence type="ECO:0000313" key="4">
    <source>
        <dbReference type="Proteomes" id="UP000319976"/>
    </source>
</evidence>
<dbReference type="CDD" id="cd05379">
    <property type="entry name" value="CAP_bacterial"/>
    <property type="match status" value="1"/>
</dbReference>